<dbReference type="Proteomes" id="UP000238348">
    <property type="component" value="Chromosome"/>
</dbReference>
<dbReference type="EMBL" id="CP012673">
    <property type="protein sequence ID" value="AUX42921.1"/>
    <property type="molecule type" value="Genomic_DNA"/>
</dbReference>
<sequence>MSRSRAVHPRSPLRGVVLLLLVAACAPACGARQAEQPAPLAAAPQLAPGTPLLVERGGLWLPATVVGALGPDRVIVHYDGTDPAWDEPVSFDRIRAAPPAGAADYRAGEKVLVTAQGRLLLADVVQQIGPDAWRIHYDGYPPEIAEDVKLDRLRRPFAGPAVYPAGEPVEIDAGGRMLRAVVLAPIAADRWLVRLEGFGPEYDQEVTYDRLRPRAPAAAPAAEPAPAAAAAPPASPAPPPPASTATAASASPARSFQVGEEVLVAHRGVYHLATVVSPSAGGNAGGKWRVRYKSSAVGSEGTLDGSDEEVAADRLSRFASSPKGAPFAASQRVFVEYHGLYFPGHVVRTVDKGQARIRFENFGPEADEIIPIRRLRPRT</sequence>
<keyword evidence="2" id="KW-0732">Signal</keyword>
<evidence type="ECO:0000313" key="4">
    <source>
        <dbReference type="EMBL" id="AUX42921.1"/>
    </source>
</evidence>
<evidence type="ECO:0000256" key="2">
    <source>
        <dbReference type="SAM" id="SignalP"/>
    </source>
</evidence>
<feature type="compositionally biased region" description="Pro residues" evidence="1">
    <location>
        <begin position="233"/>
        <end position="242"/>
    </location>
</feature>
<dbReference type="InterPro" id="IPR016197">
    <property type="entry name" value="Chromo-like_dom_sf"/>
</dbReference>
<feature type="compositionally biased region" description="Low complexity" evidence="1">
    <location>
        <begin position="215"/>
        <end position="232"/>
    </location>
</feature>
<feature type="chain" id="PRO_5014985751" description="Agenet-like domain-containing protein" evidence="2">
    <location>
        <begin position="31"/>
        <end position="379"/>
    </location>
</feature>
<feature type="signal peptide" evidence="2">
    <location>
        <begin position="1"/>
        <end position="30"/>
    </location>
</feature>
<evidence type="ECO:0000313" key="5">
    <source>
        <dbReference type="Proteomes" id="UP000238348"/>
    </source>
</evidence>
<dbReference type="SUPFAM" id="SSF54160">
    <property type="entry name" value="Chromo domain-like"/>
    <property type="match status" value="1"/>
</dbReference>
<feature type="region of interest" description="Disordered" evidence="1">
    <location>
        <begin position="215"/>
        <end position="251"/>
    </location>
</feature>
<organism evidence="4 5">
    <name type="scientific">Sorangium cellulosum</name>
    <name type="common">Polyangium cellulosum</name>
    <dbReference type="NCBI Taxonomy" id="56"/>
    <lineage>
        <taxon>Bacteria</taxon>
        <taxon>Pseudomonadati</taxon>
        <taxon>Myxococcota</taxon>
        <taxon>Polyangia</taxon>
        <taxon>Polyangiales</taxon>
        <taxon>Polyangiaceae</taxon>
        <taxon>Sorangium</taxon>
    </lineage>
</organism>
<reference evidence="4 5" key="1">
    <citation type="submission" date="2015-09" db="EMBL/GenBank/DDBJ databases">
        <title>Sorangium comparison.</title>
        <authorList>
            <person name="Zaburannyi N."/>
            <person name="Bunk B."/>
            <person name="Overmann J."/>
            <person name="Mueller R."/>
        </authorList>
    </citation>
    <scope>NUCLEOTIDE SEQUENCE [LARGE SCALE GENOMIC DNA]</scope>
    <source>
        <strain evidence="4 5">So ce26</strain>
    </source>
</reference>
<evidence type="ECO:0000259" key="3">
    <source>
        <dbReference type="Pfam" id="PF05641"/>
    </source>
</evidence>
<name>A0A2L0EUF6_SORCE</name>
<proteinExistence type="predicted"/>
<dbReference type="PROSITE" id="PS51257">
    <property type="entry name" value="PROKAR_LIPOPROTEIN"/>
    <property type="match status" value="1"/>
</dbReference>
<dbReference type="AlphaFoldDB" id="A0A2L0EUF6"/>
<dbReference type="InterPro" id="IPR008395">
    <property type="entry name" value="Agenet-like_dom"/>
</dbReference>
<evidence type="ECO:0000256" key="1">
    <source>
        <dbReference type="SAM" id="MobiDB-lite"/>
    </source>
</evidence>
<accession>A0A2L0EUF6</accession>
<feature type="domain" description="Agenet-like" evidence="3">
    <location>
        <begin position="58"/>
        <end position="99"/>
    </location>
</feature>
<protein>
    <recommendedName>
        <fullName evidence="3">Agenet-like domain-containing protein</fullName>
    </recommendedName>
</protein>
<dbReference type="Pfam" id="PF05641">
    <property type="entry name" value="Agenet"/>
    <property type="match status" value="1"/>
</dbReference>
<gene>
    <name evidence="4" type="ORF">SOCE26_043610</name>
</gene>